<dbReference type="PaxDb" id="4097-A0A1S3Z966"/>
<feature type="domain" description="Tf2-1-like SH3-like" evidence="1">
    <location>
        <begin position="22"/>
        <end position="86"/>
    </location>
</feature>
<reference evidence="2" key="1">
    <citation type="journal article" date="2014" name="Nat. Commun.">
        <title>The tobacco genome sequence and its comparison with those of tomato and potato.</title>
        <authorList>
            <person name="Sierro N."/>
            <person name="Battey J.N."/>
            <person name="Ouadi S."/>
            <person name="Bakaher N."/>
            <person name="Bovet L."/>
            <person name="Willig A."/>
            <person name="Goepfert S."/>
            <person name="Peitsch M.C."/>
            <person name="Ivanov N.V."/>
        </authorList>
    </citation>
    <scope>NUCLEOTIDE SEQUENCE [LARGE SCALE GENOMIC DNA]</scope>
</reference>
<dbReference type="InterPro" id="IPR056924">
    <property type="entry name" value="SH3_Tf2-1"/>
</dbReference>
<dbReference type="Proteomes" id="UP000790787">
    <property type="component" value="Chromosome 12"/>
</dbReference>
<evidence type="ECO:0000313" key="3">
    <source>
        <dbReference type="RefSeq" id="XP_016460951.1"/>
    </source>
</evidence>
<sequence>MAQSHQKSYSDVRRREFTFKDGEFVFLKVPPMKGVMRFVKKGKLNPRFIGLYNSLKKIGDAAYELDLAQELSSVHPVFQVSMLREYLRDPSHVISPQTIEINEGLIYEELPIAILDKQVRKLRIKKIASVKVLWRSQDVEEARWEADILIYFKKMKLRLEYCTNMPYISF</sequence>
<keyword evidence="2" id="KW-1185">Reference proteome</keyword>
<dbReference type="RefSeq" id="XP_016460951.1">
    <property type="nucleotide sequence ID" value="XM_016605465.1"/>
</dbReference>
<dbReference type="PANTHER" id="PTHR46148:SF60">
    <property type="entry name" value="CHROMO DOMAIN-CONTAINING PROTEIN"/>
    <property type="match status" value="1"/>
</dbReference>
<dbReference type="KEGG" id="nta:107784338"/>
<accession>A0A1S3Z966</accession>
<dbReference type="GeneID" id="107784338"/>
<proteinExistence type="predicted"/>
<gene>
    <name evidence="3" type="primary">LOC107784338</name>
</gene>
<dbReference type="AlphaFoldDB" id="A0A1S3Z966"/>
<reference evidence="3" key="2">
    <citation type="submission" date="2025-08" db="UniProtKB">
        <authorList>
            <consortium name="RefSeq"/>
        </authorList>
    </citation>
    <scope>IDENTIFICATION</scope>
    <source>
        <tissue evidence="3">Leaf</tissue>
    </source>
</reference>
<name>A0A1S3Z966_TOBAC</name>
<dbReference type="Pfam" id="PF24626">
    <property type="entry name" value="SH3_Tf2-1"/>
    <property type="match status" value="1"/>
</dbReference>
<dbReference type="OrthoDB" id="1939135at2759"/>
<dbReference type="PANTHER" id="PTHR46148">
    <property type="entry name" value="CHROMO DOMAIN-CONTAINING PROTEIN"/>
    <property type="match status" value="1"/>
</dbReference>
<evidence type="ECO:0000313" key="2">
    <source>
        <dbReference type="Proteomes" id="UP000790787"/>
    </source>
</evidence>
<organism evidence="2 3">
    <name type="scientific">Nicotiana tabacum</name>
    <name type="common">Common tobacco</name>
    <dbReference type="NCBI Taxonomy" id="4097"/>
    <lineage>
        <taxon>Eukaryota</taxon>
        <taxon>Viridiplantae</taxon>
        <taxon>Streptophyta</taxon>
        <taxon>Embryophyta</taxon>
        <taxon>Tracheophyta</taxon>
        <taxon>Spermatophyta</taxon>
        <taxon>Magnoliopsida</taxon>
        <taxon>eudicotyledons</taxon>
        <taxon>Gunneridae</taxon>
        <taxon>Pentapetalae</taxon>
        <taxon>asterids</taxon>
        <taxon>lamiids</taxon>
        <taxon>Solanales</taxon>
        <taxon>Solanaceae</taxon>
        <taxon>Nicotianoideae</taxon>
        <taxon>Nicotianeae</taxon>
        <taxon>Nicotiana</taxon>
    </lineage>
</organism>
<protein>
    <submittedName>
        <fullName evidence="3">Uncharacterized protein LOC107784338</fullName>
    </submittedName>
</protein>
<evidence type="ECO:0000259" key="1">
    <source>
        <dbReference type="Pfam" id="PF24626"/>
    </source>
</evidence>